<dbReference type="EMBL" id="JAHRHJ020000010">
    <property type="protein sequence ID" value="KAH9299820.1"/>
    <property type="molecule type" value="Genomic_DNA"/>
</dbReference>
<sequence length="58" mass="6588">EEALGYRLMDPKTRKVYTSRDVEFFEKKEAETPSPNSPDVDISPVVKIEVDVSVDDDT</sequence>
<dbReference type="AlphaFoldDB" id="A0AA38CGE5"/>
<evidence type="ECO:0000313" key="2">
    <source>
        <dbReference type="EMBL" id="KAH9299820.1"/>
    </source>
</evidence>
<comment type="caution">
    <text evidence="2">The sequence shown here is derived from an EMBL/GenBank/DDBJ whole genome shotgun (WGS) entry which is preliminary data.</text>
</comment>
<evidence type="ECO:0000313" key="3">
    <source>
        <dbReference type="Proteomes" id="UP000824469"/>
    </source>
</evidence>
<accession>A0AA38CGE5</accession>
<organism evidence="2 3">
    <name type="scientific">Taxus chinensis</name>
    <name type="common">Chinese yew</name>
    <name type="synonym">Taxus wallichiana var. chinensis</name>
    <dbReference type="NCBI Taxonomy" id="29808"/>
    <lineage>
        <taxon>Eukaryota</taxon>
        <taxon>Viridiplantae</taxon>
        <taxon>Streptophyta</taxon>
        <taxon>Embryophyta</taxon>
        <taxon>Tracheophyta</taxon>
        <taxon>Spermatophyta</taxon>
        <taxon>Pinopsida</taxon>
        <taxon>Pinidae</taxon>
        <taxon>Conifers II</taxon>
        <taxon>Cupressales</taxon>
        <taxon>Taxaceae</taxon>
        <taxon>Taxus</taxon>
    </lineage>
</organism>
<reference evidence="2 3" key="1">
    <citation type="journal article" date="2021" name="Nat. Plants">
        <title>The Taxus genome provides insights into paclitaxel biosynthesis.</title>
        <authorList>
            <person name="Xiong X."/>
            <person name="Gou J."/>
            <person name="Liao Q."/>
            <person name="Li Y."/>
            <person name="Zhou Q."/>
            <person name="Bi G."/>
            <person name="Li C."/>
            <person name="Du R."/>
            <person name="Wang X."/>
            <person name="Sun T."/>
            <person name="Guo L."/>
            <person name="Liang H."/>
            <person name="Lu P."/>
            <person name="Wu Y."/>
            <person name="Zhang Z."/>
            <person name="Ro D.K."/>
            <person name="Shang Y."/>
            <person name="Huang S."/>
            <person name="Yan J."/>
        </authorList>
    </citation>
    <scope>NUCLEOTIDE SEQUENCE [LARGE SCALE GENOMIC DNA]</scope>
    <source>
        <strain evidence="2">Ta-2019</strain>
    </source>
</reference>
<evidence type="ECO:0000259" key="1">
    <source>
        <dbReference type="Pfam" id="PF25597"/>
    </source>
</evidence>
<dbReference type="InterPro" id="IPR057670">
    <property type="entry name" value="SH3_retrovirus"/>
</dbReference>
<dbReference type="Pfam" id="PF25597">
    <property type="entry name" value="SH3_retrovirus"/>
    <property type="match status" value="1"/>
</dbReference>
<feature type="non-terminal residue" evidence="2">
    <location>
        <position position="1"/>
    </location>
</feature>
<name>A0AA38CGE5_TAXCH</name>
<keyword evidence="3" id="KW-1185">Reference proteome</keyword>
<protein>
    <recommendedName>
        <fullName evidence="1">Retroviral polymerase SH3-like domain-containing protein</fullName>
    </recommendedName>
</protein>
<dbReference type="Proteomes" id="UP000824469">
    <property type="component" value="Unassembled WGS sequence"/>
</dbReference>
<feature type="domain" description="Retroviral polymerase SH3-like" evidence="1">
    <location>
        <begin position="5"/>
        <end position="35"/>
    </location>
</feature>
<gene>
    <name evidence="2" type="ORF">KI387_031502</name>
</gene>
<proteinExistence type="predicted"/>